<keyword evidence="1" id="KW-0812">Transmembrane</keyword>
<sequence length="305" mass="33685">MNSGLIARWWQFLRERHDPFGISLMVAAFFGANTVMAWPAVDRSPPDWARLGAGYVLLWLCFLHMRLFDEVKDYAVDREFNPERPLARGLIALTEFGVGTLLCILVEVVLAAYLGWAVVVSYVFLLCFTLLMRLEFFVGDWLRPRLELYAITHTFSATMLGLLIHAVATGKQPAQADGAFLAVALGNWFVFNVFEFGRKTFGRDEEREGVDSYSSRLSPAGAVALLGGNVAIAYALLWQGAVARFPTGCSGLLLYPGVVAALTVVAGMYYIAVPDRSGAKLYRGTVTFYLLAYHLAILLGWYGAA</sequence>
<feature type="transmembrane region" description="Helical" evidence="1">
    <location>
        <begin position="179"/>
        <end position="197"/>
    </location>
</feature>
<feature type="transmembrane region" description="Helical" evidence="1">
    <location>
        <begin position="253"/>
        <end position="273"/>
    </location>
</feature>
<protein>
    <submittedName>
        <fullName evidence="2">4-hydroxybenzoate polyprenyltransferase</fullName>
    </submittedName>
</protein>
<organism evidence="2 3">
    <name type="scientific">Candidatus Ozemobacter sibiricus</name>
    <dbReference type="NCBI Taxonomy" id="2268124"/>
    <lineage>
        <taxon>Bacteria</taxon>
        <taxon>Candidatus Ozemobacteria</taxon>
        <taxon>Candidatus Ozemobacterales</taxon>
        <taxon>Candidatus Ozemobacteraceae</taxon>
        <taxon>Candidatus Ozemobacter</taxon>
    </lineage>
</organism>
<dbReference type="AlphaFoldDB" id="A0A367ZNY1"/>
<keyword evidence="1" id="KW-1133">Transmembrane helix</keyword>
<evidence type="ECO:0000313" key="2">
    <source>
        <dbReference type="EMBL" id="RCK79736.1"/>
    </source>
</evidence>
<feature type="transmembrane region" description="Helical" evidence="1">
    <location>
        <begin position="89"/>
        <end position="110"/>
    </location>
</feature>
<name>A0A367ZNY1_9BACT</name>
<dbReference type="GO" id="GO:0016740">
    <property type="term" value="F:transferase activity"/>
    <property type="evidence" value="ECO:0007669"/>
    <property type="project" value="UniProtKB-KW"/>
</dbReference>
<feature type="transmembrane region" description="Helical" evidence="1">
    <location>
        <begin position="116"/>
        <end position="134"/>
    </location>
</feature>
<dbReference type="EMBL" id="QOQW01000011">
    <property type="protein sequence ID" value="RCK79736.1"/>
    <property type="molecule type" value="Genomic_DNA"/>
</dbReference>
<keyword evidence="2" id="KW-0808">Transferase</keyword>
<feature type="transmembrane region" description="Helical" evidence="1">
    <location>
        <begin position="20"/>
        <end position="41"/>
    </location>
</feature>
<proteinExistence type="predicted"/>
<feature type="transmembrane region" description="Helical" evidence="1">
    <location>
        <begin position="285"/>
        <end position="304"/>
    </location>
</feature>
<dbReference type="InterPro" id="IPR044878">
    <property type="entry name" value="UbiA_sf"/>
</dbReference>
<reference evidence="2 3" key="1">
    <citation type="submission" date="2018-05" db="EMBL/GenBank/DDBJ databases">
        <title>A metagenomic window into the 2 km-deep terrestrial subsurface aquifer revealed taxonomically and functionally diverse microbial community comprising novel uncultured bacterial lineages.</title>
        <authorList>
            <person name="Kadnikov V.V."/>
            <person name="Mardanov A.V."/>
            <person name="Beletsky A.V."/>
            <person name="Banks D."/>
            <person name="Pimenov N.V."/>
            <person name="Frank Y.A."/>
            <person name="Karnachuk O.V."/>
            <person name="Ravin N.V."/>
        </authorList>
    </citation>
    <scope>NUCLEOTIDE SEQUENCE [LARGE SCALE GENOMIC DNA]</scope>
    <source>
        <strain evidence="2">BY5</strain>
    </source>
</reference>
<accession>A0A367ZNY1</accession>
<feature type="transmembrane region" description="Helical" evidence="1">
    <location>
        <begin position="217"/>
        <end position="241"/>
    </location>
</feature>
<gene>
    <name evidence="2" type="ORF">OZSIB_4208</name>
</gene>
<feature type="transmembrane region" description="Helical" evidence="1">
    <location>
        <begin position="47"/>
        <end position="68"/>
    </location>
</feature>
<dbReference type="Gene3D" id="1.10.357.140">
    <property type="entry name" value="UbiA prenyltransferase"/>
    <property type="match status" value="1"/>
</dbReference>
<keyword evidence="1" id="KW-0472">Membrane</keyword>
<evidence type="ECO:0000256" key="1">
    <source>
        <dbReference type="SAM" id="Phobius"/>
    </source>
</evidence>
<evidence type="ECO:0000313" key="3">
    <source>
        <dbReference type="Proteomes" id="UP000252355"/>
    </source>
</evidence>
<comment type="caution">
    <text evidence="2">The sequence shown here is derived from an EMBL/GenBank/DDBJ whole genome shotgun (WGS) entry which is preliminary data.</text>
</comment>
<dbReference type="Proteomes" id="UP000252355">
    <property type="component" value="Unassembled WGS sequence"/>
</dbReference>
<feature type="transmembrane region" description="Helical" evidence="1">
    <location>
        <begin position="146"/>
        <end position="167"/>
    </location>
</feature>